<dbReference type="InterPro" id="IPR044851">
    <property type="entry name" value="Wax_synthase"/>
</dbReference>
<gene>
    <name evidence="11" type="ORF">FE257_005598</name>
</gene>
<evidence type="ECO:0000256" key="3">
    <source>
        <dbReference type="ARBA" id="ARBA00007282"/>
    </source>
</evidence>
<evidence type="ECO:0000256" key="6">
    <source>
        <dbReference type="ARBA" id="ARBA00022989"/>
    </source>
</evidence>
<proteinExistence type="inferred from homology"/>
<evidence type="ECO:0000256" key="1">
    <source>
        <dbReference type="ARBA" id="ARBA00004141"/>
    </source>
</evidence>
<name>A0AAD4CS65_ASPNN</name>
<dbReference type="GO" id="GO:0016020">
    <property type="term" value="C:membrane"/>
    <property type="evidence" value="ECO:0007669"/>
    <property type="project" value="UniProtKB-SubCell"/>
</dbReference>
<dbReference type="AlphaFoldDB" id="A0AAD4CS65"/>
<feature type="transmembrane region" description="Helical" evidence="8">
    <location>
        <begin position="33"/>
        <end position="50"/>
    </location>
</feature>
<comment type="subcellular location">
    <subcellularLocation>
        <location evidence="1">Membrane</location>
        <topology evidence="1">Multi-pass membrane protein</topology>
    </subcellularLocation>
</comment>
<evidence type="ECO:0000313" key="12">
    <source>
        <dbReference type="Proteomes" id="UP001194746"/>
    </source>
</evidence>
<feature type="signal peptide" evidence="9">
    <location>
        <begin position="1"/>
        <end position="21"/>
    </location>
</feature>
<comment type="pathway">
    <text evidence="2">Secondary metabolite biosynthesis.</text>
</comment>
<keyword evidence="5 8" id="KW-0812">Transmembrane</keyword>
<accession>A0AAD4CS65</accession>
<organism evidence="11 12">
    <name type="scientific">Aspergillus nanangensis</name>
    <dbReference type="NCBI Taxonomy" id="2582783"/>
    <lineage>
        <taxon>Eukaryota</taxon>
        <taxon>Fungi</taxon>
        <taxon>Dikarya</taxon>
        <taxon>Ascomycota</taxon>
        <taxon>Pezizomycotina</taxon>
        <taxon>Eurotiomycetes</taxon>
        <taxon>Eurotiomycetidae</taxon>
        <taxon>Eurotiales</taxon>
        <taxon>Aspergillaceae</taxon>
        <taxon>Aspergillus</taxon>
        <taxon>Aspergillus subgen. Circumdati</taxon>
    </lineage>
</organism>
<feature type="transmembrane region" description="Helical" evidence="8">
    <location>
        <begin position="349"/>
        <end position="367"/>
    </location>
</feature>
<dbReference type="InterPro" id="IPR032805">
    <property type="entry name" value="Wax_synthase_dom"/>
</dbReference>
<feature type="transmembrane region" description="Helical" evidence="8">
    <location>
        <begin position="311"/>
        <end position="329"/>
    </location>
</feature>
<feature type="domain" description="Wax synthase" evidence="10">
    <location>
        <begin position="227"/>
        <end position="318"/>
    </location>
</feature>
<sequence>MSCLSMLATVILCEYLVSSAALAWTPRQSTWRQVSIVSLILLAIPEIRLLSFLPGPELLRGVVAFSCLIKLVHFSSLFLVLQVEIHQLVAHPASASSLTRLGAALNCVTSTRGIGTPWEVKKTGPSCRESSHKTPPYLVKSLLALVWQYMAIDLLSFGAVKYVHREWPGALATGAEFLGPGSTREQLLARIPLCCILVANLRLLFAMVYGALATISVLLGLTAPQDWPPLFGSVRHLQTFCIRSFWATYWHQLLRWPLLTISRDIRRRLRFRCTGSSSRQAQNVVDLFLVFSLSGVFHVLSAAYAGVPGLGAIYLFFLANSVVITVETVYRARLDGSERPGRMNWPGFLWKLTWPYVCLPWFAYPALRLPVKKNAVMPFSFVEEFGSPAVLGMLAAGGIVWRFIGGETF</sequence>
<protein>
    <recommendedName>
        <fullName evidence="10">Wax synthase domain-containing protein</fullName>
    </recommendedName>
</protein>
<evidence type="ECO:0000256" key="5">
    <source>
        <dbReference type="ARBA" id="ARBA00022692"/>
    </source>
</evidence>
<reference evidence="11" key="1">
    <citation type="journal article" date="2019" name="Beilstein J. Org. Chem.">
        <title>Nanangenines: drimane sesquiterpenoids as the dominant metabolite cohort of a novel Australian fungus, Aspergillus nanangensis.</title>
        <authorList>
            <person name="Lacey H.J."/>
            <person name="Gilchrist C.L.M."/>
            <person name="Crombie A."/>
            <person name="Kalaitzis J.A."/>
            <person name="Vuong D."/>
            <person name="Rutledge P.J."/>
            <person name="Turner P."/>
            <person name="Pitt J.I."/>
            <person name="Lacey E."/>
            <person name="Chooi Y.H."/>
            <person name="Piggott A.M."/>
        </authorList>
    </citation>
    <scope>NUCLEOTIDE SEQUENCE</scope>
    <source>
        <strain evidence="11">MST-FP2251</strain>
    </source>
</reference>
<evidence type="ECO:0000313" key="11">
    <source>
        <dbReference type="EMBL" id="KAF9890732.1"/>
    </source>
</evidence>
<evidence type="ECO:0000256" key="7">
    <source>
        <dbReference type="ARBA" id="ARBA00023136"/>
    </source>
</evidence>
<feature type="transmembrane region" description="Helical" evidence="8">
    <location>
        <begin position="203"/>
        <end position="224"/>
    </location>
</feature>
<evidence type="ECO:0000256" key="4">
    <source>
        <dbReference type="ARBA" id="ARBA00022679"/>
    </source>
</evidence>
<keyword evidence="6 8" id="KW-1133">Transmembrane helix</keyword>
<evidence type="ECO:0000256" key="9">
    <source>
        <dbReference type="SAM" id="SignalP"/>
    </source>
</evidence>
<dbReference type="GO" id="GO:0008374">
    <property type="term" value="F:O-acyltransferase activity"/>
    <property type="evidence" value="ECO:0007669"/>
    <property type="project" value="InterPro"/>
</dbReference>
<keyword evidence="4" id="KW-0808">Transferase</keyword>
<comment type="similarity">
    <text evidence="3">Belongs to the wax synthase family.</text>
</comment>
<dbReference type="EMBL" id="VCAU01000024">
    <property type="protein sequence ID" value="KAF9890732.1"/>
    <property type="molecule type" value="Genomic_DNA"/>
</dbReference>
<feature type="transmembrane region" description="Helical" evidence="8">
    <location>
        <begin position="387"/>
        <end position="404"/>
    </location>
</feature>
<dbReference type="PANTHER" id="PTHR31595">
    <property type="entry name" value="LONG-CHAIN-ALCOHOL O-FATTY-ACYLTRANSFERASE 3-RELATED"/>
    <property type="match status" value="1"/>
</dbReference>
<evidence type="ECO:0000256" key="8">
    <source>
        <dbReference type="SAM" id="Phobius"/>
    </source>
</evidence>
<keyword evidence="9" id="KW-0732">Signal</keyword>
<evidence type="ECO:0000259" key="10">
    <source>
        <dbReference type="Pfam" id="PF13813"/>
    </source>
</evidence>
<dbReference type="Proteomes" id="UP001194746">
    <property type="component" value="Unassembled WGS sequence"/>
</dbReference>
<dbReference type="Pfam" id="PF13813">
    <property type="entry name" value="MBOAT_2"/>
    <property type="match status" value="1"/>
</dbReference>
<keyword evidence="7 8" id="KW-0472">Membrane</keyword>
<feature type="transmembrane region" description="Helical" evidence="8">
    <location>
        <begin position="62"/>
        <end position="81"/>
    </location>
</feature>
<dbReference type="GO" id="GO:0006629">
    <property type="term" value="P:lipid metabolic process"/>
    <property type="evidence" value="ECO:0007669"/>
    <property type="project" value="InterPro"/>
</dbReference>
<feature type="chain" id="PRO_5042261599" description="Wax synthase domain-containing protein" evidence="9">
    <location>
        <begin position="22"/>
        <end position="409"/>
    </location>
</feature>
<reference evidence="11" key="2">
    <citation type="submission" date="2020-02" db="EMBL/GenBank/DDBJ databases">
        <authorList>
            <person name="Gilchrist C.L.M."/>
            <person name="Chooi Y.-H."/>
        </authorList>
    </citation>
    <scope>NUCLEOTIDE SEQUENCE</scope>
    <source>
        <strain evidence="11">MST-FP2251</strain>
    </source>
</reference>
<comment type="caution">
    <text evidence="11">The sequence shown here is derived from an EMBL/GenBank/DDBJ whole genome shotgun (WGS) entry which is preliminary data.</text>
</comment>
<evidence type="ECO:0000256" key="2">
    <source>
        <dbReference type="ARBA" id="ARBA00005179"/>
    </source>
</evidence>
<keyword evidence="12" id="KW-1185">Reference proteome</keyword>
<dbReference type="PANTHER" id="PTHR31595:SF57">
    <property type="entry name" value="OS04G0481900 PROTEIN"/>
    <property type="match status" value="1"/>
</dbReference>